<proteinExistence type="predicted"/>
<dbReference type="InterPro" id="IPR026444">
    <property type="entry name" value="Secre_tail"/>
</dbReference>
<sequence length="289" mass="32964">ETDGFVLFAEIENEEGLLIDSIYLHNNGTENDSILTNYWVPPKLLEENYSINLHTALNNTDTDSYKRKDVAKFTTKGKVVINEIKTTSNDTISNPGDRINFKISLFNEGISEKVDNIKAIISTEDSCIFSIYRSVVFYGDILPGQTILPENEFVIKVNAECDGDRLIEFNILILSDEIEYWSDNFTIYVDTVTSINNENSLPIEYKLYQNYPNPFNPKTTINYQLPKREFVKLEVFNILGEREIELVNSFKDAGSYSVIFDATSLSSGIYLYKIKIGAFSDVKKTLLIK</sequence>
<gene>
    <name evidence="2" type="ORF">MNBD_IGNAVI01-1403</name>
</gene>
<protein>
    <recommendedName>
        <fullName evidence="1">Secretion system C-terminal sorting domain-containing protein</fullName>
    </recommendedName>
</protein>
<feature type="non-terminal residue" evidence="2">
    <location>
        <position position="1"/>
    </location>
</feature>
<reference evidence="2" key="1">
    <citation type="submission" date="2018-06" db="EMBL/GenBank/DDBJ databases">
        <authorList>
            <person name="Zhirakovskaya E."/>
        </authorList>
    </citation>
    <scope>NUCLEOTIDE SEQUENCE</scope>
</reference>
<evidence type="ECO:0000259" key="1">
    <source>
        <dbReference type="Pfam" id="PF18962"/>
    </source>
</evidence>
<dbReference type="NCBIfam" id="TIGR04183">
    <property type="entry name" value="Por_Secre_tail"/>
    <property type="match status" value="1"/>
</dbReference>
<dbReference type="AlphaFoldDB" id="A0A3B1CLZ7"/>
<feature type="domain" description="Secretion system C-terminal sorting" evidence="1">
    <location>
        <begin position="211"/>
        <end position="285"/>
    </location>
</feature>
<organism evidence="2">
    <name type="scientific">hydrothermal vent metagenome</name>
    <dbReference type="NCBI Taxonomy" id="652676"/>
    <lineage>
        <taxon>unclassified sequences</taxon>
        <taxon>metagenomes</taxon>
        <taxon>ecological metagenomes</taxon>
    </lineage>
</organism>
<name>A0A3B1CLZ7_9ZZZZ</name>
<dbReference type="Pfam" id="PF18962">
    <property type="entry name" value="Por_Secre_tail"/>
    <property type="match status" value="1"/>
</dbReference>
<evidence type="ECO:0000313" key="2">
    <source>
        <dbReference type="EMBL" id="VAX27521.1"/>
    </source>
</evidence>
<dbReference type="EMBL" id="UOGD01000386">
    <property type="protein sequence ID" value="VAX27521.1"/>
    <property type="molecule type" value="Genomic_DNA"/>
</dbReference>
<accession>A0A3B1CLZ7</accession>
<dbReference type="Gene3D" id="2.60.40.4070">
    <property type="match status" value="1"/>
</dbReference>